<evidence type="ECO:0000313" key="3">
    <source>
        <dbReference type="Proteomes" id="UP000555649"/>
    </source>
</evidence>
<evidence type="ECO:0000313" key="2">
    <source>
        <dbReference type="EMBL" id="NXK15855.1"/>
    </source>
</evidence>
<keyword evidence="3" id="KW-1185">Reference proteome</keyword>
<keyword evidence="1" id="KW-1133">Transmembrane helix</keyword>
<evidence type="ECO:0000256" key="1">
    <source>
        <dbReference type="SAM" id="Phobius"/>
    </source>
</evidence>
<feature type="transmembrane region" description="Helical" evidence="1">
    <location>
        <begin position="71"/>
        <end position="93"/>
    </location>
</feature>
<gene>
    <name evidence="2" type="primary">Ervv2_1</name>
    <name evidence="2" type="ORF">HERCAC_R15571</name>
</gene>
<feature type="non-terminal residue" evidence="2">
    <location>
        <position position="124"/>
    </location>
</feature>
<keyword evidence="1" id="KW-0472">Membrane</keyword>
<dbReference type="InterPro" id="IPR018154">
    <property type="entry name" value="TLV/ENV_coat_polyprotein"/>
</dbReference>
<feature type="non-terminal residue" evidence="2">
    <location>
        <position position="1"/>
    </location>
</feature>
<name>A0A7L0H8J7_HERCA</name>
<comment type="caution">
    <text evidence="2">The sequence shown here is derived from an EMBL/GenBank/DDBJ whole genome shotgun (WGS) entry which is preliminary data.</text>
</comment>
<protein>
    <submittedName>
        <fullName evidence="2">ERVV2 protein</fullName>
    </submittedName>
</protein>
<dbReference type="SUPFAM" id="SSF58069">
    <property type="entry name" value="Virus ectodomain"/>
    <property type="match status" value="1"/>
</dbReference>
<dbReference type="Proteomes" id="UP000555649">
    <property type="component" value="Unassembled WGS sequence"/>
</dbReference>
<reference evidence="2 3" key="1">
    <citation type="submission" date="2019-09" db="EMBL/GenBank/DDBJ databases">
        <title>Bird 10,000 Genomes (B10K) Project - Family phase.</title>
        <authorList>
            <person name="Zhang G."/>
        </authorList>
    </citation>
    <scope>NUCLEOTIDE SEQUENCE [LARGE SCALE GENOMIC DNA]</scope>
    <source>
        <strain evidence="2">B10K-DU-005-78</strain>
        <tissue evidence="2">Mixed tissue sample</tissue>
    </source>
</reference>
<dbReference type="PANTHER" id="PTHR10424">
    <property type="entry name" value="VIRAL ENVELOPE PROTEIN"/>
    <property type="match status" value="1"/>
</dbReference>
<accession>A0A7L0H8J7</accession>
<sequence length="124" mass="14317">LASHGGVCTVINSSCCVYVSEKGRIEKDLKIIKKQSVILQGIEKDDTTWGFTDILNKLTSWLPNFVWLKQLFVAAIGIIMLCVVLSIMIRCSLWCCTTTKDSYTEWKRNQLRRKLESDEYFMQE</sequence>
<keyword evidence="1" id="KW-0812">Transmembrane</keyword>
<dbReference type="Gene3D" id="1.10.287.210">
    <property type="match status" value="1"/>
</dbReference>
<organism evidence="2 3">
    <name type="scientific">Herpetotheres cachinnans</name>
    <name type="common">Laughing falcon</name>
    <name type="synonym">Falco cachinnans</name>
    <dbReference type="NCBI Taxonomy" id="56343"/>
    <lineage>
        <taxon>Eukaryota</taxon>
        <taxon>Metazoa</taxon>
        <taxon>Chordata</taxon>
        <taxon>Craniata</taxon>
        <taxon>Vertebrata</taxon>
        <taxon>Euteleostomi</taxon>
        <taxon>Archelosauria</taxon>
        <taxon>Archosauria</taxon>
        <taxon>Dinosauria</taxon>
        <taxon>Saurischia</taxon>
        <taxon>Theropoda</taxon>
        <taxon>Coelurosauria</taxon>
        <taxon>Aves</taxon>
        <taxon>Neognathae</taxon>
        <taxon>Neoaves</taxon>
        <taxon>Telluraves</taxon>
        <taxon>Australaves</taxon>
        <taxon>Falconiformes</taxon>
        <taxon>Falconidae</taxon>
        <taxon>Herpetotheres</taxon>
    </lineage>
</organism>
<dbReference type="EMBL" id="VXAJ01002696">
    <property type="protein sequence ID" value="NXK15855.1"/>
    <property type="molecule type" value="Genomic_DNA"/>
</dbReference>
<proteinExistence type="predicted"/>
<dbReference type="AlphaFoldDB" id="A0A7L0H8J7"/>